<dbReference type="GO" id="GO:0006355">
    <property type="term" value="P:regulation of DNA-templated transcription"/>
    <property type="evidence" value="ECO:0007669"/>
    <property type="project" value="InterPro"/>
</dbReference>
<keyword evidence="2" id="KW-1277">Toxin-antitoxin system</keyword>
<name>A0A133Y743_9FIRM</name>
<dbReference type="PANTHER" id="PTHR38781">
    <property type="entry name" value="ANTITOXIN DINJ-RELATED"/>
    <property type="match status" value="1"/>
</dbReference>
<dbReference type="Gene3D" id="1.10.1220.10">
    <property type="entry name" value="Met repressor-like"/>
    <property type="match status" value="1"/>
</dbReference>
<evidence type="ECO:0000256" key="2">
    <source>
        <dbReference type="ARBA" id="ARBA00022649"/>
    </source>
</evidence>
<dbReference type="InterPro" id="IPR013321">
    <property type="entry name" value="Arc_rbn_hlx_hlx"/>
</dbReference>
<evidence type="ECO:0000313" key="4">
    <source>
        <dbReference type="Proteomes" id="UP000070080"/>
    </source>
</evidence>
<evidence type="ECO:0000256" key="1">
    <source>
        <dbReference type="ARBA" id="ARBA00010562"/>
    </source>
</evidence>
<dbReference type="AlphaFoldDB" id="A0A133Y743"/>
<dbReference type="PATRIC" id="fig|1497955.3.peg.1313"/>
<sequence>MAYDLIERRVIIMSTVNVNFRLDSDVKQLMEKTCDELGLSMSAAFTIFAKKVAREKRIPFELAVDPFYSPTNLAHLQRAVSALNSGKGVEHELIDVD</sequence>
<dbReference type="Proteomes" id="UP000070080">
    <property type="component" value="Unassembled WGS sequence"/>
</dbReference>
<gene>
    <name evidence="3" type="ORF">HMPREF1872_01346</name>
</gene>
<reference evidence="4" key="1">
    <citation type="submission" date="2016-01" db="EMBL/GenBank/DDBJ databases">
        <authorList>
            <person name="Mitreva M."/>
            <person name="Pepin K.H."/>
            <person name="Mihindukulasuriya K.A."/>
            <person name="Fulton R."/>
            <person name="Fronick C."/>
            <person name="O'Laughlin M."/>
            <person name="Miner T."/>
            <person name="Herter B."/>
            <person name="Rosa B.A."/>
            <person name="Cordes M."/>
            <person name="Tomlinson C."/>
            <person name="Wollam A."/>
            <person name="Palsikar V.B."/>
            <person name="Mardis E.R."/>
            <person name="Wilson R.K."/>
        </authorList>
    </citation>
    <scope>NUCLEOTIDE SEQUENCE [LARGE SCALE GENOMIC DNA]</scope>
    <source>
        <strain evidence="4">KA00274</strain>
    </source>
</reference>
<comment type="similarity">
    <text evidence="1">Belongs to the RelB/DinJ antitoxin family.</text>
</comment>
<protein>
    <submittedName>
        <fullName evidence="3">Addiction module antitoxin, RelB/DinJ family</fullName>
    </submittedName>
</protein>
<dbReference type="Pfam" id="PF04221">
    <property type="entry name" value="RelB"/>
    <property type="match status" value="1"/>
</dbReference>
<dbReference type="PANTHER" id="PTHR38781:SF1">
    <property type="entry name" value="ANTITOXIN DINJ-RELATED"/>
    <property type="match status" value="1"/>
</dbReference>
<organism evidence="3 4">
    <name type="scientific">Amygdalobacter nucleatus</name>
    <dbReference type="NCBI Taxonomy" id="3029274"/>
    <lineage>
        <taxon>Bacteria</taxon>
        <taxon>Bacillati</taxon>
        <taxon>Bacillota</taxon>
        <taxon>Clostridia</taxon>
        <taxon>Eubacteriales</taxon>
        <taxon>Oscillospiraceae</taxon>
        <taxon>Amygdalobacter</taxon>
    </lineage>
</organism>
<keyword evidence="4" id="KW-1185">Reference proteome</keyword>
<dbReference type="EMBL" id="LSCV01000044">
    <property type="protein sequence ID" value="KXB39024.1"/>
    <property type="molecule type" value="Genomic_DNA"/>
</dbReference>
<comment type="caution">
    <text evidence="3">The sequence shown here is derived from an EMBL/GenBank/DDBJ whole genome shotgun (WGS) entry which is preliminary data.</text>
</comment>
<proteinExistence type="inferred from homology"/>
<dbReference type="STRING" id="1497955.HMPREF1872_01346"/>
<evidence type="ECO:0000313" key="3">
    <source>
        <dbReference type="EMBL" id="KXB39024.1"/>
    </source>
</evidence>
<dbReference type="InterPro" id="IPR007337">
    <property type="entry name" value="RelB/DinJ"/>
</dbReference>
<accession>A0A133Y743</accession>
<dbReference type="NCBIfam" id="TIGR02384">
    <property type="entry name" value="RelB_DinJ"/>
    <property type="match status" value="1"/>
</dbReference>
<dbReference type="GO" id="GO:0006351">
    <property type="term" value="P:DNA-templated transcription"/>
    <property type="evidence" value="ECO:0007669"/>
    <property type="project" value="TreeGrafter"/>
</dbReference>